<feature type="chain" id="PRO_5045066919" evidence="3">
    <location>
        <begin position="20"/>
        <end position="437"/>
    </location>
</feature>
<dbReference type="EMBL" id="JAAOIW010000016">
    <property type="protein sequence ID" value="NHN34109.1"/>
    <property type="molecule type" value="Genomic_DNA"/>
</dbReference>
<name>A0ABX0JCF3_9BACL</name>
<proteinExistence type="inferred from homology"/>
<keyword evidence="5" id="KW-1185">Reference proteome</keyword>
<dbReference type="SUPFAM" id="SSF53850">
    <property type="entry name" value="Periplasmic binding protein-like II"/>
    <property type="match status" value="1"/>
</dbReference>
<dbReference type="Gene3D" id="3.40.190.10">
    <property type="entry name" value="Periplasmic binding protein-like II"/>
    <property type="match status" value="2"/>
</dbReference>
<keyword evidence="2" id="KW-0813">Transport</keyword>
<evidence type="ECO:0000256" key="2">
    <source>
        <dbReference type="ARBA" id="ARBA00022448"/>
    </source>
</evidence>
<dbReference type="InterPro" id="IPR006059">
    <property type="entry name" value="SBP"/>
</dbReference>
<dbReference type="PROSITE" id="PS51257">
    <property type="entry name" value="PROKAR_LIPOPROTEIN"/>
    <property type="match status" value="1"/>
</dbReference>
<dbReference type="RefSeq" id="WP_166154739.1">
    <property type="nucleotide sequence ID" value="NZ_JAAOIW010000016.1"/>
</dbReference>
<comment type="caution">
    <text evidence="4">The sequence shown here is derived from an EMBL/GenBank/DDBJ whole genome shotgun (WGS) entry which is preliminary data.</text>
</comment>
<evidence type="ECO:0000313" key="4">
    <source>
        <dbReference type="EMBL" id="NHN34109.1"/>
    </source>
</evidence>
<accession>A0ABX0JCF3</accession>
<reference evidence="4" key="1">
    <citation type="submission" date="2020-03" db="EMBL/GenBank/DDBJ databases">
        <title>Draft sequencing of Paenibacilllus sp. S3N08.</title>
        <authorList>
            <person name="Kim D.-U."/>
        </authorList>
    </citation>
    <scope>NUCLEOTIDE SEQUENCE</scope>
    <source>
        <strain evidence="4">S3N08</strain>
    </source>
</reference>
<protein>
    <submittedName>
        <fullName evidence="4">Extracellular solute-binding protein</fullName>
    </submittedName>
</protein>
<dbReference type="InterPro" id="IPR050490">
    <property type="entry name" value="Bact_solute-bd_prot1"/>
</dbReference>
<dbReference type="Pfam" id="PF01547">
    <property type="entry name" value="SBP_bac_1"/>
    <property type="match status" value="1"/>
</dbReference>
<dbReference type="PANTHER" id="PTHR43649:SF29">
    <property type="entry name" value="OSMOPROTECTIVE COMPOUNDS-BINDING PROTEIN GGTB"/>
    <property type="match status" value="1"/>
</dbReference>
<sequence>MRKLVPIWLCLLMMLTACSSPSTTDSIAEPGKTSSPATAANVTLKLMLNSADDVPAFNKIIEEFQKTNPTVKFEVNAVPGTDTFITALKAKYSSGDAPDLYSFQVGARTGEFANAGLLLDITDTPLLANIKKDDLKLVTYKGKVYAAPLNAQATGIYLNQEIFDKYSLKAPENFNELLDVNKALREKGIKFPMIVAGKDVNHVSQFDFQYLATVVVPSDPDYYKKMLKGDLHFNSPLIRTMFERYGMLKEYVSPDALGVDADEAVKRLIKGEGAMLMNLNGLLSTIRRYGPDTKLTMVPSVLQDKTEDRILNVGVTTGLHISSSSKYPEEAKKFIQFALTPAMGNIYSKEAKQFSTVVGVTEAYDDALKSMLPWLNGNKKSPHADLVWIPGIKDVMKEVTQKWFLGEPIDSVLNQWEEQHQRLMKANPTFVENFGKE</sequence>
<feature type="signal peptide" evidence="3">
    <location>
        <begin position="1"/>
        <end position="19"/>
    </location>
</feature>
<organism evidence="4 5">
    <name type="scientific">Paenibacillus agricola</name>
    <dbReference type="NCBI Taxonomy" id="2716264"/>
    <lineage>
        <taxon>Bacteria</taxon>
        <taxon>Bacillati</taxon>
        <taxon>Bacillota</taxon>
        <taxon>Bacilli</taxon>
        <taxon>Bacillales</taxon>
        <taxon>Paenibacillaceae</taxon>
        <taxon>Paenibacillus</taxon>
    </lineage>
</organism>
<evidence type="ECO:0000313" key="5">
    <source>
        <dbReference type="Proteomes" id="UP001165962"/>
    </source>
</evidence>
<evidence type="ECO:0000256" key="3">
    <source>
        <dbReference type="SAM" id="SignalP"/>
    </source>
</evidence>
<gene>
    <name evidence="4" type="ORF">G9U52_30275</name>
</gene>
<dbReference type="Proteomes" id="UP001165962">
    <property type="component" value="Unassembled WGS sequence"/>
</dbReference>
<comment type="similarity">
    <text evidence="1">Belongs to the bacterial solute-binding protein 1 family.</text>
</comment>
<keyword evidence="3" id="KW-0732">Signal</keyword>
<evidence type="ECO:0000256" key="1">
    <source>
        <dbReference type="ARBA" id="ARBA00008520"/>
    </source>
</evidence>
<dbReference type="PANTHER" id="PTHR43649">
    <property type="entry name" value="ARABINOSE-BINDING PROTEIN-RELATED"/>
    <property type="match status" value="1"/>
</dbReference>